<protein>
    <submittedName>
        <fullName evidence="2">Uncharacterized protein</fullName>
    </submittedName>
</protein>
<proteinExistence type="predicted"/>
<organism evidence="2 3">
    <name type="scientific">Microbulbifer flavimaris</name>
    <dbReference type="NCBI Taxonomy" id="1781068"/>
    <lineage>
        <taxon>Bacteria</taxon>
        <taxon>Pseudomonadati</taxon>
        <taxon>Pseudomonadota</taxon>
        <taxon>Gammaproteobacteria</taxon>
        <taxon>Cellvibrionales</taxon>
        <taxon>Microbulbiferaceae</taxon>
        <taxon>Microbulbifer</taxon>
    </lineage>
</organism>
<keyword evidence="3" id="KW-1185">Reference proteome</keyword>
<evidence type="ECO:0000313" key="3">
    <source>
        <dbReference type="Proteomes" id="UP000218427"/>
    </source>
</evidence>
<feature type="transmembrane region" description="Helical" evidence="1">
    <location>
        <begin position="84"/>
        <end position="103"/>
    </location>
</feature>
<keyword evidence="1" id="KW-1133">Transmembrane helix</keyword>
<reference evidence="2" key="1">
    <citation type="submission" date="2017-08" db="EMBL/GenBank/DDBJ databases">
        <title>Microbulbifer marisrubri sp. nov., a halophilic alphaproteobacterium isolated from marine sediment of the Yellow Sea, China.</title>
        <authorList>
            <person name="Zhang G."/>
            <person name="Xiong Q."/>
        </authorList>
    </citation>
    <scope>NUCLEOTIDE SEQUENCE [LARGE SCALE GENOMIC DNA]</scope>
    <source>
        <strain evidence="2">WRN-8</strain>
    </source>
</reference>
<evidence type="ECO:0000313" key="2">
    <source>
        <dbReference type="EMBL" id="PCO05235.1"/>
    </source>
</evidence>
<accession>A0ABX4HYL1</accession>
<name>A0ABX4HYL1_9GAMM</name>
<keyword evidence="1" id="KW-0472">Membrane</keyword>
<evidence type="ECO:0000256" key="1">
    <source>
        <dbReference type="SAM" id="Phobius"/>
    </source>
</evidence>
<feature type="transmembrane region" description="Helical" evidence="1">
    <location>
        <begin position="46"/>
        <end position="64"/>
    </location>
</feature>
<dbReference type="EMBL" id="LRFG02000003">
    <property type="protein sequence ID" value="PCO05235.1"/>
    <property type="molecule type" value="Genomic_DNA"/>
</dbReference>
<dbReference type="Proteomes" id="UP000218427">
    <property type="component" value="Unassembled WGS sequence"/>
</dbReference>
<gene>
    <name evidence="2" type="ORF">AWR36_010960</name>
</gene>
<keyword evidence="1" id="KW-0812">Transmembrane</keyword>
<comment type="caution">
    <text evidence="2">The sequence shown here is derived from an EMBL/GenBank/DDBJ whole genome shotgun (WGS) entry which is preliminary data.</text>
</comment>
<sequence>MIGNRPVPVAINYCVSKPVPSGAERNLATVKNLFDRFARSRRARRTVGWVGVALVVPFAVWLPLAATQLVPSMVEVFGVPGLRIPASVVISGLLIAAIGFWDYDNY</sequence>